<dbReference type="OrthoDB" id="211600at2"/>
<dbReference type="GO" id="GO:0005886">
    <property type="term" value="C:plasma membrane"/>
    <property type="evidence" value="ECO:0007669"/>
    <property type="project" value="UniProtKB-SubCell"/>
</dbReference>
<feature type="domain" description="Type II secretion system protein GspF" evidence="8">
    <location>
        <begin position="14"/>
        <end position="134"/>
    </location>
</feature>
<reference evidence="9 10" key="1">
    <citation type="submission" date="2019-03" db="EMBL/GenBank/DDBJ databases">
        <title>Deep-cultivation of Planctomycetes and their phenomic and genomic characterization uncovers novel biology.</title>
        <authorList>
            <person name="Wiegand S."/>
            <person name="Jogler M."/>
            <person name="Boedeker C."/>
            <person name="Pinto D."/>
            <person name="Vollmers J."/>
            <person name="Rivas-Marin E."/>
            <person name="Kohn T."/>
            <person name="Peeters S.H."/>
            <person name="Heuer A."/>
            <person name="Rast P."/>
            <person name="Oberbeckmann S."/>
            <person name="Bunk B."/>
            <person name="Jeske O."/>
            <person name="Meyerdierks A."/>
            <person name="Storesund J.E."/>
            <person name="Kallscheuer N."/>
            <person name="Luecker S."/>
            <person name="Lage O.M."/>
            <person name="Pohl T."/>
            <person name="Merkel B.J."/>
            <person name="Hornburger P."/>
            <person name="Mueller R.-W."/>
            <person name="Bruemmer F."/>
            <person name="Labrenz M."/>
            <person name="Spormann A.M."/>
            <person name="Op den Camp H."/>
            <person name="Overmann J."/>
            <person name="Amann R."/>
            <person name="Jetten M.S.M."/>
            <person name="Mascher T."/>
            <person name="Medema M.H."/>
            <person name="Devos D.P."/>
            <person name="Kaster A.-K."/>
            <person name="Ovreas L."/>
            <person name="Rohde M."/>
            <person name="Galperin M.Y."/>
            <person name="Jogler C."/>
        </authorList>
    </citation>
    <scope>NUCLEOTIDE SEQUENCE [LARGE SCALE GENOMIC DNA]</scope>
    <source>
        <strain evidence="9 10">Enr13</strain>
    </source>
</reference>
<sequence length="347" mass="37837">MFFRRMGIAAAGGFCRRMGIGLRAGADLLRLLQSETQYGSPPQREAISHVLESVKAGFQISDAMKQRGNFFPRLMVSLTRVGESTGKLERTFLTLAAHFEQQVALRRLFLTSIAWPVIQLVLGLGVISIVIYLMGILTPSTGGQMTDILGFGLRGGKGVLIFWGYISCVAAVLWSLYYGYRQNLGGVQNIVPLLYMIPKFGPSLQTITLSRFTRTLSLALGAGLDPIRSVKLSLDSTDSDYYRSGGDQFETAIRDRGDTLAGGLRGTDLFPDPFLHLVEVAEMSGTESESIDHLAVEYEERAKMAMRTLSGVATGVIWLAVAGTLIFFIFRLASVYLGAINEAAGLN</sequence>
<name>A0A518HKB0_9BACT</name>
<feature type="transmembrane region" description="Helical" evidence="7">
    <location>
        <begin position="113"/>
        <end position="138"/>
    </location>
</feature>
<dbReference type="InterPro" id="IPR003004">
    <property type="entry name" value="GspF/PilC"/>
</dbReference>
<proteinExistence type="inferred from homology"/>
<feature type="transmembrane region" description="Helical" evidence="7">
    <location>
        <begin position="158"/>
        <end position="180"/>
    </location>
</feature>
<comment type="similarity">
    <text evidence="2">Belongs to the GSP F family.</text>
</comment>
<evidence type="ECO:0000313" key="10">
    <source>
        <dbReference type="Proteomes" id="UP000319004"/>
    </source>
</evidence>
<dbReference type="RefSeq" id="WP_145385022.1">
    <property type="nucleotide sequence ID" value="NZ_CP037423.1"/>
</dbReference>
<accession>A0A518HKB0</accession>
<evidence type="ECO:0000256" key="3">
    <source>
        <dbReference type="ARBA" id="ARBA00022475"/>
    </source>
</evidence>
<comment type="subcellular location">
    <subcellularLocation>
        <location evidence="1">Cell membrane</location>
        <topology evidence="1">Multi-pass membrane protein</topology>
    </subcellularLocation>
</comment>
<protein>
    <submittedName>
        <fullName evidence="9">Type II secretion system protein F</fullName>
    </submittedName>
</protein>
<keyword evidence="10" id="KW-1185">Reference proteome</keyword>
<dbReference type="InterPro" id="IPR042094">
    <property type="entry name" value="T2SS_GspF_sf"/>
</dbReference>
<feature type="domain" description="Type II secretion system protein GspF" evidence="8">
    <location>
        <begin position="212"/>
        <end position="330"/>
    </location>
</feature>
<dbReference type="Proteomes" id="UP000319004">
    <property type="component" value="Chromosome"/>
</dbReference>
<evidence type="ECO:0000313" key="9">
    <source>
        <dbReference type="EMBL" id="QDV41276.1"/>
    </source>
</evidence>
<dbReference type="KEGG" id="snep:Enr13x_11140"/>
<dbReference type="Pfam" id="PF00482">
    <property type="entry name" value="T2SSF"/>
    <property type="match status" value="2"/>
</dbReference>
<evidence type="ECO:0000256" key="7">
    <source>
        <dbReference type="SAM" id="Phobius"/>
    </source>
</evidence>
<evidence type="ECO:0000256" key="1">
    <source>
        <dbReference type="ARBA" id="ARBA00004651"/>
    </source>
</evidence>
<keyword evidence="6 7" id="KW-0472">Membrane</keyword>
<organism evidence="9 10">
    <name type="scientific">Stieleria neptunia</name>
    <dbReference type="NCBI Taxonomy" id="2527979"/>
    <lineage>
        <taxon>Bacteria</taxon>
        <taxon>Pseudomonadati</taxon>
        <taxon>Planctomycetota</taxon>
        <taxon>Planctomycetia</taxon>
        <taxon>Pirellulales</taxon>
        <taxon>Pirellulaceae</taxon>
        <taxon>Stieleria</taxon>
    </lineage>
</organism>
<dbReference type="AlphaFoldDB" id="A0A518HKB0"/>
<keyword evidence="3" id="KW-1003">Cell membrane</keyword>
<feature type="transmembrane region" description="Helical" evidence="7">
    <location>
        <begin position="309"/>
        <end position="330"/>
    </location>
</feature>
<keyword evidence="5 7" id="KW-1133">Transmembrane helix</keyword>
<evidence type="ECO:0000256" key="6">
    <source>
        <dbReference type="ARBA" id="ARBA00023136"/>
    </source>
</evidence>
<dbReference type="PANTHER" id="PTHR30012">
    <property type="entry name" value="GENERAL SECRETION PATHWAY PROTEIN"/>
    <property type="match status" value="1"/>
</dbReference>
<evidence type="ECO:0000256" key="2">
    <source>
        <dbReference type="ARBA" id="ARBA00005745"/>
    </source>
</evidence>
<evidence type="ECO:0000256" key="4">
    <source>
        <dbReference type="ARBA" id="ARBA00022692"/>
    </source>
</evidence>
<gene>
    <name evidence="9" type="primary">epsF_2</name>
    <name evidence="9" type="ORF">Enr13x_11140</name>
</gene>
<dbReference type="InterPro" id="IPR018076">
    <property type="entry name" value="T2SS_GspF_dom"/>
</dbReference>
<keyword evidence="4 7" id="KW-0812">Transmembrane</keyword>
<dbReference type="Gene3D" id="1.20.81.30">
    <property type="entry name" value="Type II secretion system (T2SS), domain F"/>
    <property type="match status" value="2"/>
</dbReference>
<evidence type="ECO:0000256" key="5">
    <source>
        <dbReference type="ARBA" id="ARBA00022989"/>
    </source>
</evidence>
<dbReference type="PANTHER" id="PTHR30012:SF0">
    <property type="entry name" value="TYPE II SECRETION SYSTEM PROTEIN F-RELATED"/>
    <property type="match status" value="1"/>
</dbReference>
<dbReference type="EMBL" id="CP037423">
    <property type="protein sequence ID" value="QDV41276.1"/>
    <property type="molecule type" value="Genomic_DNA"/>
</dbReference>
<evidence type="ECO:0000259" key="8">
    <source>
        <dbReference type="Pfam" id="PF00482"/>
    </source>
</evidence>